<reference evidence="2 3" key="1">
    <citation type="journal article" date="2015" name="Nature">
        <title>rRNA introns, odd ribosomes, and small enigmatic genomes across a large radiation of phyla.</title>
        <authorList>
            <person name="Brown C.T."/>
            <person name="Hug L.A."/>
            <person name="Thomas B.C."/>
            <person name="Sharon I."/>
            <person name="Castelle C.J."/>
            <person name="Singh A."/>
            <person name="Wilkins M.J."/>
            <person name="Williams K.H."/>
            <person name="Banfield J.F."/>
        </authorList>
    </citation>
    <scope>NUCLEOTIDE SEQUENCE [LARGE SCALE GENOMIC DNA]</scope>
</reference>
<keyword evidence="1" id="KW-1133">Transmembrane helix</keyword>
<name>A0A0G1CIK6_9BACT</name>
<evidence type="ECO:0000313" key="2">
    <source>
        <dbReference type="EMBL" id="KKS85319.1"/>
    </source>
</evidence>
<accession>A0A0G1CIK6</accession>
<proteinExistence type="predicted"/>
<organism evidence="2 3">
    <name type="scientific">Candidatus Gottesmanbacteria bacterium GW2011_GWA1_43_11</name>
    <dbReference type="NCBI Taxonomy" id="1618436"/>
    <lineage>
        <taxon>Bacteria</taxon>
        <taxon>Candidatus Gottesmaniibacteriota</taxon>
    </lineage>
</organism>
<evidence type="ECO:0000256" key="1">
    <source>
        <dbReference type="SAM" id="Phobius"/>
    </source>
</evidence>
<feature type="transmembrane region" description="Helical" evidence="1">
    <location>
        <begin position="147"/>
        <end position="163"/>
    </location>
</feature>
<dbReference type="Proteomes" id="UP000034543">
    <property type="component" value="Unassembled WGS sequence"/>
</dbReference>
<evidence type="ECO:0000313" key="3">
    <source>
        <dbReference type="Proteomes" id="UP000034543"/>
    </source>
</evidence>
<feature type="transmembrane region" description="Helical" evidence="1">
    <location>
        <begin position="122"/>
        <end position="141"/>
    </location>
</feature>
<dbReference type="AlphaFoldDB" id="A0A0G1CIK6"/>
<sequence>MNPSSKISLGNFSVSVLLFLLSFAVLWPRSTSAYFHLDEIFWICTDEKWLPTQNIRDIQHKIPGTSYFSNGPLAKYLFQGWSYVIRSPGQFAAIECPRWPGYYADKSFTELPPQIHELLVKYRLLIAVLGSMCISVAFIFGKQLVNNSFGLVYAALLFINPIFQEAATHVLSEIPFLLIFLVSMHCLYWLFASGWGSLQKISKRHIIIAAFLIVVTSLIKPAGFILIYFVLSLSCLLYLRHEVKKGTKVLLSKYAALFTGTFIASFVGVYPALFIPSFAMFWWLKVIRDTAQFHAYYNPFTSAADRFDSVIEKLQVVIADLVFPGLQTGLLNKFPFVLLFTITGVIALLLIIRKKSHDSIWFTASFMLLAGAIFVTCGFLLLPVHWVRYYLSLFLPVLLLIEAYGVWHCLLIFQLLKRKYILR</sequence>
<dbReference type="EMBL" id="LCFB01000008">
    <property type="protein sequence ID" value="KKS85319.1"/>
    <property type="molecule type" value="Genomic_DNA"/>
</dbReference>
<feature type="transmembrane region" description="Helical" evidence="1">
    <location>
        <begin position="393"/>
        <end position="416"/>
    </location>
</feature>
<feature type="transmembrane region" description="Helical" evidence="1">
    <location>
        <begin position="206"/>
        <end position="239"/>
    </location>
</feature>
<protein>
    <recommendedName>
        <fullName evidence="4">Glycosyltransferase RgtA/B/C/D-like domain-containing protein</fullName>
    </recommendedName>
</protein>
<gene>
    <name evidence="2" type="ORF">UV59_C0008G0012</name>
</gene>
<dbReference type="STRING" id="1618436.UV59_C0008G0012"/>
<keyword evidence="1" id="KW-0812">Transmembrane</keyword>
<feature type="transmembrane region" description="Helical" evidence="1">
    <location>
        <begin position="6"/>
        <end position="27"/>
    </location>
</feature>
<feature type="transmembrane region" description="Helical" evidence="1">
    <location>
        <begin position="334"/>
        <end position="352"/>
    </location>
</feature>
<evidence type="ECO:0008006" key="4">
    <source>
        <dbReference type="Google" id="ProtNLM"/>
    </source>
</evidence>
<feature type="transmembrane region" description="Helical" evidence="1">
    <location>
        <begin position="359"/>
        <end position="381"/>
    </location>
</feature>
<comment type="caution">
    <text evidence="2">The sequence shown here is derived from an EMBL/GenBank/DDBJ whole genome shotgun (WGS) entry which is preliminary data.</text>
</comment>
<feature type="transmembrane region" description="Helical" evidence="1">
    <location>
        <begin position="251"/>
        <end position="284"/>
    </location>
</feature>
<keyword evidence="1" id="KW-0472">Membrane</keyword>
<feature type="transmembrane region" description="Helical" evidence="1">
    <location>
        <begin position="170"/>
        <end position="191"/>
    </location>
</feature>